<reference evidence="1 2" key="1">
    <citation type="journal article" date="2006" name="Science">
        <title>The genome of black cottonwood, Populus trichocarpa (Torr. &amp; Gray).</title>
        <authorList>
            <person name="Tuskan G.A."/>
            <person name="Difazio S."/>
            <person name="Jansson S."/>
            <person name="Bohlmann J."/>
            <person name="Grigoriev I."/>
            <person name="Hellsten U."/>
            <person name="Putnam N."/>
            <person name="Ralph S."/>
            <person name="Rombauts S."/>
            <person name="Salamov A."/>
            <person name="Schein J."/>
            <person name="Sterck L."/>
            <person name="Aerts A."/>
            <person name="Bhalerao R.R."/>
            <person name="Bhalerao R.P."/>
            <person name="Blaudez D."/>
            <person name="Boerjan W."/>
            <person name="Brun A."/>
            <person name="Brunner A."/>
            <person name="Busov V."/>
            <person name="Campbell M."/>
            <person name="Carlson J."/>
            <person name="Chalot M."/>
            <person name="Chapman J."/>
            <person name="Chen G.L."/>
            <person name="Cooper D."/>
            <person name="Coutinho P.M."/>
            <person name="Couturier J."/>
            <person name="Covert S."/>
            <person name="Cronk Q."/>
            <person name="Cunningham R."/>
            <person name="Davis J."/>
            <person name="Degroeve S."/>
            <person name="Dejardin A."/>
            <person name="Depamphilis C."/>
            <person name="Detter J."/>
            <person name="Dirks B."/>
            <person name="Dubchak I."/>
            <person name="Duplessis S."/>
            <person name="Ehlting J."/>
            <person name="Ellis B."/>
            <person name="Gendler K."/>
            <person name="Goodstein D."/>
            <person name="Gribskov M."/>
            <person name="Grimwood J."/>
            <person name="Groover A."/>
            <person name="Gunter L."/>
            <person name="Hamberger B."/>
            <person name="Heinze B."/>
            <person name="Helariutta Y."/>
            <person name="Henrissat B."/>
            <person name="Holligan D."/>
            <person name="Holt R."/>
            <person name="Huang W."/>
            <person name="Islam-Faridi N."/>
            <person name="Jones S."/>
            <person name="Jones-Rhoades M."/>
            <person name="Jorgensen R."/>
            <person name="Joshi C."/>
            <person name="Kangasjarvi J."/>
            <person name="Karlsson J."/>
            <person name="Kelleher C."/>
            <person name="Kirkpatrick R."/>
            <person name="Kirst M."/>
            <person name="Kohler A."/>
            <person name="Kalluri U."/>
            <person name="Larimer F."/>
            <person name="Leebens-Mack J."/>
            <person name="Leple J.C."/>
            <person name="Locascio P."/>
            <person name="Lou Y."/>
            <person name="Lucas S."/>
            <person name="Martin F."/>
            <person name="Montanini B."/>
            <person name="Napoli C."/>
            <person name="Nelson D.R."/>
            <person name="Nelson C."/>
            <person name="Nieminen K."/>
            <person name="Nilsson O."/>
            <person name="Pereda V."/>
            <person name="Peter G."/>
            <person name="Philippe R."/>
            <person name="Pilate G."/>
            <person name="Poliakov A."/>
            <person name="Razumovskaya J."/>
            <person name="Richardson P."/>
            <person name="Rinaldi C."/>
            <person name="Ritland K."/>
            <person name="Rouze P."/>
            <person name="Ryaboy D."/>
            <person name="Schmutz J."/>
            <person name="Schrader J."/>
            <person name="Segerman B."/>
            <person name="Shin H."/>
            <person name="Siddiqui A."/>
            <person name="Sterky F."/>
            <person name="Terry A."/>
            <person name="Tsai C.J."/>
            <person name="Uberbacher E."/>
            <person name="Unneberg P."/>
            <person name="Vahala J."/>
            <person name="Wall K."/>
            <person name="Wessler S."/>
            <person name="Yang G."/>
            <person name="Yin T."/>
            <person name="Douglas C."/>
            <person name="Marra M."/>
            <person name="Sandberg G."/>
            <person name="Van de Peer Y."/>
            <person name="Rokhsar D."/>
        </authorList>
    </citation>
    <scope>NUCLEOTIDE SEQUENCE [LARGE SCALE GENOMIC DNA]</scope>
    <source>
        <strain evidence="2">cv. Nisqually</strain>
    </source>
</reference>
<dbReference type="Proteomes" id="UP000006729">
    <property type="component" value="Chromosome 16"/>
</dbReference>
<comment type="caution">
    <text evidence="1">The sequence shown here is derived from an EMBL/GenBank/DDBJ whole genome shotgun (WGS) entry which is preliminary data.</text>
</comment>
<organism evidence="1 2">
    <name type="scientific">Populus trichocarpa</name>
    <name type="common">Western balsam poplar</name>
    <name type="synonym">Populus balsamifera subsp. trichocarpa</name>
    <dbReference type="NCBI Taxonomy" id="3694"/>
    <lineage>
        <taxon>Eukaryota</taxon>
        <taxon>Viridiplantae</taxon>
        <taxon>Streptophyta</taxon>
        <taxon>Embryophyta</taxon>
        <taxon>Tracheophyta</taxon>
        <taxon>Spermatophyta</taxon>
        <taxon>Magnoliopsida</taxon>
        <taxon>eudicotyledons</taxon>
        <taxon>Gunneridae</taxon>
        <taxon>Pentapetalae</taxon>
        <taxon>rosids</taxon>
        <taxon>fabids</taxon>
        <taxon>Malpighiales</taxon>
        <taxon>Salicaceae</taxon>
        <taxon>Saliceae</taxon>
        <taxon>Populus</taxon>
    </lineage>
</organism>
<proteinExistence type="predicted"/>
<gene>
    <name evidence="1" type="ORF">POPTR_016G004601v4</name>
</gene>
<name>A0ACC0RTZ3_POPTR</name>
<keyword evidence="2" id="KW-1185">Reference proteome</keyword>
<evidence type="ECO:0000313" key="1">
    <source>
        <dbReference type="EMBL" id="KAI9379911.1"/>
    </source>
</evidence>
<accession>A0ACC0RTZ3</accession>
<protein>
    <submittedName>
        <fullName evidence="1">Uncharacterized protein</fullName>
    </submittedName>
</protein>
<dbReference type="EMBL" id="CM009305">
    <property type="protein sequence ID" value="KAI9379911.1"/>
    <property type="molecule type" value="Genomic_DNA"/>
</dbReference>
<evidence type="ECO:0000313" key="2">
    <source>
        <dbReference type="Proteomes" id="UP000006729"/>
    </source>
</evidence>
<sequence length="70" mass="7545">MVTSAVAKASGGLRGGGFLGGRRAAGTGGIYWRGRLVLPLVVKPQLLWHGVLLRTSTFWLLFTSFIFLIV</sequence>